<feature type="transmembrane region" description="Helical" evidence="1">
    <location>
        <begin position="316"/>
        <end position="334"/>
    </location>
</feature>
<organism evidence="2 3">
    <name type="scientific">Auritidibacter ignavus</name>
    <dbReference type="NCBI Taxonomy" id="678932"/>
    <lineage>
        <taxon>Bacteria</taxon>
        <taxon>Bacillati</taxon>
        <taxon>Actinomycetota</taxon>
        <taxon>Actinomycetes</taxon>
        <taxon>Micrococcales</taxon>
        <taxon>Micrococcaceae</taxon>
        <taxon>Auritidibacter</taxon>
    </lineage>
</organism>
<keyword evidence="1" id="KW-0472">Membrane</keyword>
<keyword evidence="3" id="KW-1185">Reference proteome</keyword>
<name>A0AAJ6DBJ4_9MICC</name>
<keyword evidence="1" id="KW-0812">Transmembrane</keyword>
<dbReference type="AlphaFoldDB" id="A0AAJ6DBJ4"/>
<proteinExistence type="predicted"/>
<dbReference type="Pfam" id="PF12077">
    <property type="entry name" value="DUF3556"/>
    <property type="match status" value="1"/>
</dbReference>
<gene>
    <name evidence="2" type="ORF">QDX21_10395</name>
</gene>
<protein>
    <submittedName>
        <fullName evidence="2">DUF3556 domain-containing protein</fullName>
    </submittedName>
</protein>
<feature type="transmembrane region" description="Helical" evidence="1">
    <location>
        <begin position="370"/>
        <end position="388"/>
    </location>
</feature>
<sequence length="622" mass="69553">MGIRTPDLPPAGPVPLDQMPFRDRMKTLTQHWGEYGFGVPKYILLFYIVKMALYIALGVVVVGLTTPALGGFGAFTEWWTEPIVYLKLMIWTILFEITGLSSSSGPLAFKIRPPIGGILYYLRPGTLRVPPWPDKVPGTSGDHRTLWDVGVYIALLANLVFLLVHPGTRTEMVPDAQAGLLPAWAMLTYLGLLGLMGLRDKVVFLTSRAEQYPPILLAFAVLASFTDMIIAAKVVIVVVWVGAAISKFGRHFTPTVAAMMANTPWIPTRAAKRALYRDFPRDMRPSRFTTIMAHGLGTLVEGVAPLVLLFSTNRTLTLIALVAIIAFHVFIISTLPLAVPLEWNIFFIFAAYFLFWNYPAEAGYGVFDFSSPWVAAAVIGGMVIWPIIGNIRPDWISFLVSYRQYAGNWACTVWAFRDEEAEKKLETHITKSNQMHSTQLKAAFGEELAGIFTEKGNAFRAMHSMGRACYSMLYRHTSNIDTYRLREGETICSPLIGWQFGDGHLHDERLISAVQKRCNYEPGDLVVVFTESEPIHRNRTEYRVIDAALGVVERGWYYTRDSSETQPWLPDGPIPHTVTWTRPGYQAPGDAIYGRHDSDADTTGDPQVKVVPVTVDREKITE</sequence>
<feature type="transmembrane region" description="Helical" evidence="1">
    <location>
        <begin position="145"/>
        <end position="164"/>
    </location>
</feature>
<keyword evidence="1" id="KW-1133">Transmembrane helix</keyword>
<dbReference type="RefSeq" id="WP_279674675.1">
    <property type="nucleotide sequence ID" value="NZ_CP122566.1"/>
</dbReference>
<feature type="transmembrane region" description="Helical" evidence="1">
    <location>
        <begin position="176"/>
        <end position="195"/>
    </location>
</feature>
<dbReference type="EMBL" id="CP122566">
    <property type="protein sequence ID" value="WGH92700.1"/>
    <property type="molecule type" value="Genomic_DNA"/>
</dbReference>
<feature type="transmembrane region" description="Helical" evidence="1">
    <location>
        <begin position="216"/>
        <end position="242"/>
    </location>
</feature>
<accession>A0AAJ6DBJ4</accession>
<reference evidence="2 3" key="1">
    <citation type="submission" date="2023-03" db="EMBL/GenBank/DDBJ databases">
        <title>Complete genome sequences of several Auritidibacter ignavus strains isolated from ear infections.</title>
        <authorList>
            <person name="Baehr T."/>
            <person name="Baumhoegger A.M."/>
        </authorList>
    </citation>
    <scope>NUCLEOTIDE SEQUENCE [LARGE SCALE GENOMIC DNA]</scope>
    <source>
        <strain evidence="2 3">BABAE-6</strain>
    </source>
</reference>
<evidence type="ECO:0000313" key="2">
    <source>
        <dbReference type="EMBL" id="WGH92700.1"/>
    </source>
</evidence>
<dbReference type="InterPro" id="IPR021941">
    <property type="entry name" value="DUF3556_TM"/>
</dbReference>
<evidence type="ECO:0000256" key="1">
    <source>
        <dbReference type="SAM" id="Phobius"/>
    </source>
</evidence>
<feature type="transmembrane region" description="Helical" evidence="1">
    <location>
        <begin position="288"/>
        <end position="310"/>
    </location>
</feature>
<feature type="transmembrane region" description="Helical" evidence="1">
    <location>
        <begin position="51"/>
        <end position="76"/>
    </location>
</feature>
<dbReference type="Proteomes" id="UP001224674">
    <property type="component" value="Chromosome"/>
</dbReference>
<feature type="transmembrane region" description="Helical" evidence="1">
    <location>
        <begin position="341"/>
        <end position="358"/>
    </location>
</feature>
<evidence type="ECO:0000313" key="3">
    <source>
        <dbReference type="Proteomes" id="UP001224674"/>
    </source>
</evidence>